<comment type="pathway">
    <text evidence="1">Amino-acid biosynthesis; L-asparagine biosynthesis; L-asparagine from L-aspartate (L-Gln route): step 1/1.</text>
</comment>
<dbReference type="EMBL" id="FNAP01000015">
    <property type="protein sequence ID" value="SDE90130.1"/>
    <property type="molecule type" value="Genomic_DNA"/>
</dbReference>
<sequence>MCGLVATVHAGPLADEQRTALDRLAHRGPDGTACWQSVDGSVWLGHRRLAIVDLSEAGRQPMVSPCGHIAMAANNEIYNAPDLRRELEDGGFAFASECDSEVILHGYRAWGPGVVERLEGMFAFVLWDGVQRRLLAARDRLGIKPLYLAETSAGFVFASEAEAVRALLPESPTVAPEALAYVMTLGYVPAPLSVWQGIEKLEPATVLTWQPGERARRRRYWEPPAALDGADSPTRFAALFEATVARHLMADVPVSLLLSGGIDSTAVALGLTHLDRTGIEAYTVDFGGADEEAEIAAETAAHLSLTHRPIRLPGVDIDSLAHCVARDFDEPQGYSALLTMHRVSAAVAAKHRVVLAGDGGDEVFGGYRWYDEAETDARNSPSPGGPRPPWYARLAARAVGRVNRPDTLARRDPAAAWRAFAARSPLHAHASRLFPRFLPEEAEALLAPTGLRFDEERMLEPLRRHYRSNLPLRRALQRVDLMTFCTDSILAKVDRASMAHSLEVRVPLLDHRVVEYGLSLPLMAEEGQASKPTLRRYLEGQVPARVAGHPKRGFSLASNEGIDWDAARSDVLNASLVRKGVWSRRIGALLDADHPYKPARLLTLAAIARWSDAHRI</sequence>
<feature type="active site" description="For GATase activity" evidence="8">
    <location>
        <position position="2"/>
    </location>
</feature>
<dbReference type="Gene3D" id="3.40.50.620">
    <property type="entry name" value="HUPs"/>
    <property type="match status" value="2"/>
</dbReference>
<dbReference type="GO" id="GO:0005524">
    <property type="term" value="F:ATP binding"/>
    <property type="evidence" value="ECO:0007669"/>
    <property type="project" value="UniProtKB-KW"/>
</dbReference>
<feature type="binding site" evidence="9">
    <location>
        <position position="284"/>
    </location>
    <ligand>
        <name>ATP</name>
        <dbReference type="ChEBI" id="CHEBI:30616"/>
    </ligand>
</feature>
<dbReference type="CDD" id="cd01991">
    <property type="entry name" value="Asn_synthase_B_C"/>
    <property type="match status" value="1"/>
</dbReference>
<dbReference type="InterPro" id="IPR006426">
    <property type="entry name" value="Asn_synth_AEB"/>
</dbReference>
<evidence type="ECO:0000256" key="7">
    <source>
        <dbReference type="ARBA" id="ARBA00048741"/>
    </source>
</evidence>
<evidence type="ECO:0000313" key="13">
    <source>
        <dbReference type="Proteomes" id="UP000199412"/>
    </source>
</evidence>
<keyword evidence="4 9" id="KW-0547">Nucleotide-binding</keyword>
<keyword evidence="8" id="KW-0061">Asparagine biosynthesis</keyword>
<accession>A0A1G7GPQ7</accession>
<dbReference type="SUPFAM" id="SSF56235">
    <property type="entry name" value="N-terminal nucleophile aminohydrolases (Ntn hydrolases)"/>
    <property type="match status" value="1"/>
</dbReference>
<comment type="similarity">
    <text evidence="2">Belongs to the asparagine synthetase family.</text>
</comment>
<protein>
    <recommendedName>
        <fullName evidence="3">asparagine synthase (glutamine-hydrolyzing)</fullName>
        <ecNumber evidence="3">6.3.5.4</ecNumber>
    </recommendedName>
</protein>
<dbReference type="InterPro" id="IPR051786">
    <property type="entry name" value="ASN_synthetase/amidase"/>
</dbReference>
<dbReference type="STRING" id="69960.SAMN05421720_11544"/>
<dbReference type="Pfam" id="PF00733">
    <property type="entry name" value="Asn_synthase"/>
    <property type="match status" value="1"/>
</dbReference>
<dbReference type="InterPro" id="IPR014729">
    <property type="entry name" value="Rossmann-like_a/b/a_fold"/>
</dbReference>
<dbReference type="InterPro" id="IPR017932">
    <property type="entry name" value="GATase_2_dom"/>
</dbReference>
<dbReference type="OrthoDB" id="9763290at2"/>
<dbReference type="InterPro" id="IPR001962">
    <property type="entry name" value="Asn_synthase"/>
</dbReference>
<comment type="catalytic activity">
    <reaction evidence="7">
        <text>L-aspartate + L-glutamine + ATP + H2O = L-asparagine + L-glutamate + AMP + diphosphate + H(+)</text>
        <dbReference type="Rhea" id="RHEA:12228"/>
        <dbReference type="ChEBI" id="CHEBI:15377"/>
        <dbReference type="ChEBI" id="CHEBI:15378"/>
        <dbReference type="ChEBI" id="CHEBI:29985"/>
        <dbReference type="ChEBI" id="CHEBI:29991"/>
        <dbReference type="ChEBI" id="CHEBI:30616"/>
        <dbReference type="ChEBI" id="CHEBI:33019"/>
        <dbReference type="ChEBI" id="CHEBI:58048"/>
        <dbReference type="ChEBI" id="CHEBI:58359"/>
        <dbReference type="ChEBI" id="CHEBI:456215"/>
        <dbReference type="EC" id="6.3.5.4"/>
    </reaction>
</comment>
<dbReference type="AlphaFoldDB" id="A0A1G7GPQ7"/>
<dbReference type="Proteomes" id="UP000199412">
    <property type="component" value="Unassembled WGS sequence"/>
</dbReference>
<dbReference type="RefSeq" id="WP_092787751.1">
    <property type="nucleotide sequence ID" value="NZ_FNAP01000015.1"/>
</dbReference>
<evidence type="ECO:0000256" key="1">
    <source>
        <dbReference type="ARBA" id="ARBA00005187"/>
    </source>
</evidence>
<dbReference type="InterPro" id="IPR033738">
    <property type="entry name" value="AsnB_N"/>
</dbReference>
<evidence type="ECO:0000256" key="9">
    <source>
        <dbReference type="PIRSR" id="PIRSR001589-2"/>
    </source>
</evidence>
<evidence type="ECO:0000259" key="11">
    <source>
        <dbReference type="PROSITE" id="PS51278"/>
    </source>
</evidence>
<dbReference type="NCBIfam" id="TIGR01536">
    <property type="entry name" value="asn_synth_AEB"/>
    <property type="match status" value="1"/>
</dbReference>
<reference evidence="12 13" key="1">
    <citation type="submission" date="2016-10" db="EMBL/GenBank/DDBJ databases">
        <authorList>
            <person name="de Groot N.N."/>
        </authorList>
    </citation>
    <scope>NUCLEOTIDE SEQUENCE [LARGE SCALE GENOMIC DNA]</scope>
    <source>
        <strain evidence="12 13">ATCC 700224</strain>
    </source>
</reference>
<feature type="site" description="Important for beta-aspartyl-AMP intermediate formation" evidence="10">
    <location>
        <position position="358"/>
    </location>
</feature>
<gene>
    <name evidence="12" type="ORF">SAMN05421720_11544</name>
</gene>
<dbReference type="PANTHER" id="PTHR43284">
    <property type="entry name" value="ASPARAGINE SYNTHETASE (GLUTAMINE-HYDROLYZING)"/>
    <property type="match status" value="1"/>
</dbReference>
<keyword evidence="13" id="KW-1185">Reference proteome</keyword>
<evidence type="ECO:0000256" key="10">
    <source>
        <dbReference type="PIRSR" id="PIRSR001589-3"/>
    </source>
</evidence>
<dbReference type="GO" id="GO:0005829">
    <property type="term" value="C:cytosol"/>
    <property type="evidence" value="ECO:0007669"/>
    <property type="project" value="TreeGrafter"/>
</dbReference>
<dbReference type="InterPro" id="IPR029055">
    <property type="entry name" value="Ntn_hydrolases_N"/>
</dbReference>
<organism evidence="12 13">
    <name type="scientific">Rhodospira trueperi</name>
    <dbReference type="NCBI Taxonomy" id="69960"/>
    <lineage>
        <taxon>Bacteria</taxon>
        <taxon>Pseudomonadati</taxon>
        <taxon>Pseudomonadota</taxon>
        <taxon>Alphaproteobacteria</taxon>
        <taxon>Rhodospirillales</taxon>
        <taxon>Rhodospirillaceae</taxon>
        <taxon>Rhodospira</taxon>
    </lineage>
</organism>
<evidence type="ECO:0000256" key="5">
    <source>
        <dbReference type="ARBA" id="ARBA00022840"/>
    </source>
</evidence>
<evidence type="ECO:0000256" key="2">
    <source>
        <dbReference type="ARBA" id="ARBA00005752"/>
    </source>
</evidence>
<dbReference type="PIRSF" id="PIRSF001589">
    <property type="entry name" value="Asn_synthetase_glu-h"/>
    <property type="match status" value="1"/>
</dbReference>
<keyword evidence="6 8" id="KW-0315">Glutamine amidotransferase</keyword>
<feature type="binding site" evidence="9">
    <location>
        <position position="257"/>
    </location>
    <ligand>
        <name>ATP</name>
        <dbReference type="ChEBI" id="CHEBI:30616"/>
    </ligand>
</feature>
<evidence type="ECO:0000256" key="6">
    <source>
        <dbReference type="ARBA" id="ARBA00022962"/>
    </source>
</evidence>
<dbReference type="Gene3D" id="3.60.20.10">
    <property type="entry name" value="Glutamine Phosphoribosylpyrophosphate, subunit 1, domain 1"/>
    <property type="match status" value="1"/>
</dbReference>
<dbReference type="Pfam" id="PF13537">
    <property type="entry name" value="GATase_7"/>
    <property type="match status" value="1"/>
</dbReference>
<evidence type="ECO:0000256" key="8">
    <source>
        <dbReference type="PIRSR" id="PIRSR001589-1"/>
    </source>
</evidence>
<dbReference type="SUPFAM" id="SSF52402">
    <property type="entry name" value="Adenine nucleotide alpha hydrolases-like"/>
    <property type="match status" value="1"/>
</dbReference>
<dbReference type="PROSITE" id="PS51278">
    <property type="entry name" value="GATASE_TYPE_2"/>
    <property type="match status" value="1"/>
</dbReference>
<proteinExistence type="inferred from homology"/>
<dbReference type="GO" id="GO:0006529">
    <property type="term" value="P:asparagine biosynthetic process"/>
    <property type="evidence" value="ECO:0007669"/>
    <property type="project" value="UniProtKB-KW"/>
</dbReference>
<dbReference type="EC" id="6.3.5.4" evidence="3"/>
<feature type="binding site" evidence="9">
    <location>
        <position position="99"/>
    </location>
    <ligand>
        <name>L-glutamine</name>
        <dbReference type="ChEBI" id="CHEBI:58359"/>
    </ligand>
</feature>
<evidence type="ECO:0000256" key="3">
    <source>
        <dbReference type="ARBA" id="ARBA00012737"/>
    </source>
</evidence>
<keyword evidence="5 9" id="KW-0067">ATP-binding</keyword>
<evidence type="ECO:0000256" key="4">
    <source>
        <dbReference type="ARBA" id="ARBA00022741"/>
    </source>
</evidence>
<dbReference type="GO" id="GO:0004066">
    <property type="term" value="F:asparagine synthase (glutamine-hydrolyzing) activity"/>
    <property type="evidence" value="ECO:0007669"/>
    <property type="project" value="UniProtKB-EC"/>
</dbReference>
<evidence type="ECO:0000313" key="12">
    <source>
        <dbReference type="EMBL" id="SDE90130.1"/>
    </source>
</evidence>
<keyword evidence="8" id="KW-0028">Amino-acid biosynthesis</keyword>
<dbReference type="PANTHER" id="PTHR43284:SF1">
    <property type="entry name" value="ASPARAGINE SYNTHETASE"/>
    <property type="match status" value="1"/>
</dbReference>
<dbReference type="CDD" id="cd00712">
    <property type="entry name" value="AsnB"/>
    <property type="match status" value="1"/>
</dbReference>
<name>A0A1G7GPQ7_9PROT</name>
<feature type="domain" description="Glutamine amidotransferase type-2" evidence="11">
    <location>
        <begin position="2"/>
        <end position="212"/>
    </location>
</feature>